<keyword evidence="5" id="KW-1015">Disulfide bond</keyword>
<dbReference type="Gene3D" id="1.10.575.10">
    <property type="entry name" value="P1 Nuclease"/>
    <property type="match status" value="1"/>
</dbReference>
<accession>A0ABU7GY99</accession>
<keyword evidence="3" id="KW-0255">Endonuclease</keyword>
<dbReference type="EMBL" id="JAZDQU010000001">
    <property type="protein sequence ID" value="MEE1883847.1"/>
    <property type="molecule type" value="Genomic_DNA"/>
</dbReference>
<protein>
    <submittedName>
        <fullName evidence="7">Zinc dependent phospholipase C family protein</fullName>
    </submittedName>
</protein>
<evidence type="ECO:0000256" key="3">
    <source>
        <dbReference type="ARBA" id="ARBA00022759"/>
    </source>
</evidence>
<dbReference type="SUPFAM" id="SSF48537">
    <property type="entry name" value="Phospholipase C/P1 nuclease"/>
    <property type="match status" value="1"/>
</dbReference>
<reference evidence="7 8" key="1">
    <citation type="submission" date="2024-01" db="EMBL/GenBank/DDBJ databases">
        <title>Pedobacter sp. nov., isolated from oil-contaminated soil.</title>
        <authorList>
            <person name="Le N.T.T."/>
        </authorList>
    </citation>
    <scope>NUCLEOTIDE SEQUENCE [LARGE SCALE GENOMIC DNA]</scope>
    <source>
        <strain evidence="7 8">VNH31</strain>
    </source>
</reference>
<dbReference type="Proteomes" id="UP001337681">
    <property type="component" value="Unassembled WGS sequence"/>
</dbReference>
<organism evidence="7 8">
    <name type="scientific">Pedobacter flavus</name>
    <dbReference type="NCBI Taxonomy" id="3113906"/>
    <lineage>
        <taxon>Bacteria</taxon>
        <taxon>Pseudomonadati</taxon>
        <taxon>Bacteroidota</taxon>
        <taxon>Sphingobacteriia</taxon>
        <taxon>Sphingobacteriales</taxon>
        <taxon>Sphingobacteriaceae</taxon>
        <taxon>Pedobacter</taxon>
    </lineage>
</organism>
<comment type="caution">
    <text evidence="7">The sequence shown here is derived from an EMBL/GenBank/DDBJ whole genome shotgun (WGS) entry which is preliminary data.</text>
</comment>
<evidence type="ECO:0000313" key="8">
    <source>
        <dbReference type="Proteomes" id="UP001337681"/>
    </source>
</evidence>
<keyword evidence="8" id="KW-1185">Reference proteome</keyword>
<keyword evidence="2" id="KW-0479">Metal-binding</keyword>
<evidence type="ECO:0000256" key="1">
    <source>
        <dbReference type="ARBA" id="ARBA00022722"/>
    </source>
</evidence>
<gene>
    <name evidence="7" type="ORF">VRU49_00315</name>
</gene>
<dbReference type="Pfam" id="PF02265">
    <property type="entry name" value="S1-P1_nuclease"/>
    <property type="match status" value="1"/>
</dbReference>
<name>A0ABU7GY99_9SPHI</name>
<dbReference type="InterPro" id="IPR008947">
    <property type="entry name" value="PLipase_C/P1_nuclease_dom_sf"/>
</dbReference>
<dbReference type="InterPro" id="IPR003154">
    <property type="entry name" value="S1/P1nuclease"/>
</dbReference>
<evidence type="ECO:0000256" key="4">
    <source>
        <dbReference type="ARBA" id="ARBA00022801"/>
    </source>
</evidence>
<evidence type="ECO:0000313" key="7">
    <source>
        <dbReference type="EMBL" id="MEE1883847.1"/>
    </source>
</evidence>
<evidence type="ECO:0000256" key="2">
    <source>
        <dbReference type="ARBA" id="ARBA00022723"/>
    </source>
</evidence>
<evidence type="ECO:0000256" key="6">
    <source>
        <dbReference type="ARBA" id="ARBA00023180"/>
    </source>
</evidence>
<keyword evidence="6" id="KW-0325">Glycoprotein</keyword>
<proteinExistence type="predicted"/>
<evidence type="ECO:0000256" key="5">
    <source>
        <dbReference type="ARBA" id="ARBA00023157"/>
    </source>
</evidence>
<dbReference type="RefSeq" id="WP_330144772.1">
    <property type="nucleotide sequence ID" value="NZ_JAZDQU010000001.1"/>
</dbReference>
<keyword evidence="1" id="KW-0540">Nuclease</keyword>
<dbReference type="CDD" id="cd10981">
    <property type="entry name" value="ZnPC_S1P1"/>
    <property type="match status" value="1"/>
</dbReference>
<sequence length="317" mass="36916">MRKIGLRIIISSILICCLSSWGFFGHEQINKSAIYTLPEEIILFFKTNQDYIIKHASDPDKRRYIDTLEGARHYLDVELFEPNIDSIPRNYQDAVNKYGINKLNKQGVLPWQIQKTSSLLTHAMKIKDGHQILKYATELAHYIGDAHVPLHTTENHNGQLTNQHGIHGFWESRIPELYFDSYNLWTGKAKYISNTLLESWFIVKSSNLLVDSVLKIEKKVDSIFPSDKKFTFSKRKNILVKQYAKDYCEAYQKLSNNLTERRFRSSIQSIGNFWFTAWVNAGQPYLNNIKIKFPQKIKRQKKVPSIKIDSTLLNGRI</sequence>
<keyword evidence="4" id="KW-0378">Hydrolase</keyword>